<reference evidence="5 6" key="1">
    <citation type="submission" date="2018-07" db="EMBL/GenBank/DDBJ databases">
        <title>Complete genome sequencing of Ornithinimicrobium sp. AMA3305.</title>
        <authorList>
            <person name="Bae J.-W."/>
        </authorList>
    </citation>
    <scope>NUCLEOTIDE SEQUENCE [LARGE SCALE GENOMIC DNA]</scope>
    <source>
        <strain evidence="5 6">AMA3305</strain>
    </source>
</reference>
<dbReference type="InterPro" id="IPR019888">
    <property type="entry name" value="Tscrpt_reg_AsnC-like"/>
</dbReference>
<dbReference type="PANTHER" id="PTHR30154:SF34">
    <property type="entry name" value="TRANSCRIPTIONAL REGULATOR AZLB"/>
    <property type="match status" value="1"/>
</dbReference>
<evidence type="ECO:0000256" key="2">
    <source>
        <dbReference type="ARBA" id="ARBA00023125"/>
    </source>
</evidence>
<dbReference type="GO" id="GO:0043200">
    <property type="term" value="P:response to amino acid"/>
    <property type="evidence" value="ECO:0007669"/>
    <property type="project" value="TreeGrafter"/>
</dbReference>
<dbReference type="InterPro" id="IPR036388">
    <property type="entry name" value="WH-like_DNA-bd_sf"/>
</dbReference>
<accession>A0A345NN28</accession>
<dbReference type="InterPro" id="IPR011008">
    <property type="entry name" value="Dimeric_a/b-barrel"/>
</dbReference>
<dbReference type="Pfam" id="PF13412">
    <property type="entry name" value="HTH_24"/>
    <property type="match status" value="1"/>
</dbReference>
<name>A0A345NN28_9MICO</name>
<dbReference type="CDD" id="cd00090">
    <property type="entry name" value="HTH_ARSR"/>
    <property type="match status" value="1"/>
</dbReference>
<organism evidence="5 6">
    <name type="scientific">Ornithinimicrobium avium</name>
    <dbReference type="NCBI Taxonomy" id="2283195"/>
    <lineage>
        <taxon>Bacteria</taxon>
        <taxon>Bacillati</taxon>
        <taxon>Actinomycetota</taxon>
        <taxon>Actinomycetes</taxon>
        <taxon>Micrococcales</taxon>
        <taxon>Ornithinimicrobiaceae</taxon>
        <taxon>Ornithinimicrobium</taxon>
    </lineage>
</organism>
<evidence type="ECO:0000313" key="5">
    <source>
        <dbReference type="EMBL" id="AXH96436.1"/>
    </source>
</evidence>
<evidence type="ECO:0000313" key="6">
    <source>
        <dbReference type="Proteomes" id="UP000253790"/>
    </source>
</evidence>
<keyword evidence="2" id="KW-0238">DNA-binding</keyword>
<sequence length="167" mass="18489">MDERSSSTSDRRTSPVARQVAHLDDTDRAMIDALRADGRLSVRALADQVHISRANAYARLERLRREGVITGFTATVDPDRMGLGTAAFVSVSIEQDSWRRVTRALSELPGVERISLVGAEFDILVQVRAHDNHELRDVVLGQIQSVPGVRGTRTWLIFDEVDVRAGA</sequence>
<keyword evidence="1" id="KW-0805">Transcription regulation</keyword>
<keyword evidence="3" id="KW-0804">Transcription</keyword>
<dbReference type="GO" id="GO:0043565">
    <property type="term" value="F:sequence-specific DNA binding"/>
    <property type="evidence" value="ECO:0007669"/>
    <property type="project" value="InterPro"/>
</dbReference>
<dbReference type="Proteomes" id="UP000253790">
    <property type="component" value="Chromosome"/>
</dbReference>
<dbReference type="PANTHER" id="PTHR30154">
    <property type="entry name" value="LEUCINE-RESPONSIVE REGULATORY PROTEIN"/>
    <property type="match status" value="1"/>
</dbReference>
<gene>
    <name evidence="5" type="ORF">DV701_10170</name>
</gene>
<dbReference type="EMBL" id="CP031229">
    <property type="protein sequence ID" value="AXH96436.1"/>
    <property type="molecule type" value="Genomic_DNA"/>
</dbReference>
<dbReference type="RefSeq" id="WP_114928201.1">
    <property type="nucleotide sequence ID" value="NZ_CP031229.1"/>
</dbReference>
<dbReference type="KEGG" id="orn:DV701_10170"/>
<dbReference type="SUPFAM" id="SSF46785">
    <property type="entry name" value="Winged helix' DNA-binding domain"/>
    <property type="match status" value="1"/>
</dbReference>
<dbReference type="SUPFAM" id="SSF54909">
    <property type="entry name" value="Dimeric alpha+beta barrel"/>
    <property type="match status" value="1"/>
</dbReference>
<keyword evidence="6" id="KW-1185">Reference proteome</keyword>
<dbReference type="SMART" id="SM00344">
    <property type="entry name" value="HTH_ASNC"/>
    <property type="match status" value="1"/>
</dbReference>
<evidence type="ECO:0000256" key="1">
    <source>
        <dbReference type="ARBA" id="ARBA00023015"/>
    </source>
</evidence>
<feature type="domain" description="HTH asnC-type" evidence="4">
    <location>
        <begin position="23"/>
        <end position="84"/>
    </location>
</feature>
<dbReference type="GO" id="GO:0005829">
    <property type="term" value="C:cytosol"/>
    <property type="evidence" value="ECO:0007669"/>
    <property type="project" value="TreeGrafter"/>
</dbReference>
<evidence type="ECO:0000259" key="4">
    <source>
        <dbReference type="PROSITE" id="PS50956"/>
    </source>
</evidence>
<dbReference type="InterPro" id="IPR011991">
    <property type="entry name" value="ArsR-like_HTH"/>
</dbReference>
<dbReference type="InterPro" id="IPR000485">
    <property type="entry name" value="AsnC-type_HTH_dom"/>
</dbReference>
<dbReference type="OrthoDB" id="3396933at2"/>
<proteinExistence type="predicted"/>
<dbReference type="InterPro" id="IPR036390">
    <property type="entry name" value="WH_DNA-bd_sf"/>
</dbReference>
<dbReference type="InterPro" id="IPR019887">
    <property type="entry name" value="Tscrpt_reg_AsnC/Lrp_C"/>
</dbReference>
<dbReference type="PROSITE" id="PS50956">
    <property type="entry name" value="HTH_ASNC_2"/>
    <property type="match status" value="1"/>
</dbReference>
<dbReference type="PRINTS" id="PR00033">
    <property type="entry name" value="HTHASNC"/>
</dbReference>
<dbReference type="Gene3D" id="3.30.70.920">
    <property type="match status" value="1"/>
</dbReference>
<dbReference type="AlphaFoldDB" id="A0A345NN28"/>
<dbReference type="Pfam" id="PF01037">
    <property type="entry name" value="AsnC_trans_reg"/>
    <property type="match status" value="1"/>
</dbReference>
<protein>
    <submittedName>
        <fullName evidence="5">Lrp/AsnC family transcriptional regulator</fullName>
    </submittedName>
</protein>
<dbReference type="Gene3D" id="1.10.10.10">
    <property type="entry name" value="Winged helix-like DNA-binding domain superfamily/Winged helix DNA-binding domain"/>
    <property type="match status" value="1"/>
</dbReference>
<evidence type="ECO:0000256" key="3">
    <source>
        <dbReference type="ARBA" id="ARBA00023163"/>
    </source>
</evidence>